<dbReference type="PANTHER" id="PTHR36509">
    <property type="entry name" value="BLL3101 PROTEIN"/>
    <property type="match status" value="1"/>
</dbReference>
<feature type="domain" description="DUF1254" evidence="3">
    <location>
        <begin position="47"/>
        <end position="103"/>
    </location>
</feature>
<feature type="signal peptide" evidence="1">
    <location>
        <begin position="1"/>
        <end position="18"/>
    </location>
</feature>
<comment type="caution">
    <text evidence="4">The sequence shown here is derived from an EMBL/GenBank/DDBJ whole genome shotgun (WGS) entry which is preliminary data.</text>
</comment>
<evidence type="ECO:0000256" key="1">
    <source>
        <dbReference type="SAM" id="SignalP"/>
    </source>
</evidence>
<gene>
    <name evidence="4" type="ORF">OH136_05860</name>
</gene>
<reference evidence="4" key="1">
    <citation type="submission" date="2022-10" db="EMBL/GenBank/DDBJ databases">
        <authorList>
            <person name="Yue Y."/>
        </authorList>
    </citation>
    <scope>NUCLEOTIDE SEQUENCE</scope>
    <source>
        <strain evidence="4">Z654</strain>
    </source>
</reference>
<dbReference type="Proteomes" id="UP001208041">
    <property type="component" value="Unassembled WGS sequence"/>
</dbReference>
<name>A0AAE3IXJ0_9RHOB</name>
<keyword evidence="5" id="KW-1185">Reference proteome</keyword>
<evidence type="ECO:0000259" key="3">
    <source>
        <dbReference type="Pfam" id="PF06863"/>
    </source>
</evidence>
<dbReference type="PANTHER" id="PTHR36509:SF3">
    <property type="entry name" value="SIGNAL PEPTIDE PROTEIN"/>
    <property type="match status" value="1"/>
</dbReference>
<sequence length="333" mass="37379">MRAFLTLSLFAVSTAAFAEDVVTPDTYIRAEVDMAFAQFQANAGSDVNRFYYIRKPTPLDAQAVVRMNRDTLYAAAVVDTEGGATITIPEFPDDRYFSILVIDNDHYAPIVFYEPGTYDIPGDTKYVSLIMRIQIMDASDPADVDLVNRMQNEFVINASSHDLFPEPQWDVESMLALRADYEVEFQKFDQYEPDWMGPRGEVNEETRHLAVAGAWGLFPELDAVYINYSGPGAVEGCYTAEYDVPPNDAFWSITVYGADGFMESDNNIVNDRNVELNEDGTFTVHFGSEADCGVQANRVDVGDGWNFLMRVYRPGDAVLERTYVLPNVEKVAQ</sequence>
<dbReference type="InterPro" id="IPR010621">
    <property type="entry name" value="DUF1214"/>
</dbReference>
<feature type="chain" id="PRO_5042202050" evidence="1">
    <location>
        <begin position="19"/>
        <end position="333"/>
    </location>
</feature>
<proteinExistence type="predicted"/>
<accession>A0AAE3IXJ0</accession>
<dbReference type="Gene3D" id="2.60.120.600">
    <property type="entry name" value="Domain of unknown function DUF1214, C-terminal domain"/>
    <property type="match status" value="1"/>
</dbReference>
<dbReference type="EMBL" id="JAOYFC010000001">
    <property type="protein sequence ID" value="MCV6824077.1"/>
    <property type="molecule type" value="Genomic_DNA"/>
</dbReference>
<protein>
    <submittedName>
        <fullName evidence="4">DUF1214 domain-containing protein</fullName>
    </submittedName>
</protein>
<dbReference type="AlphaFoldDB" id="A0AAE3IXJ0"/>
<organism evidence="4 5">
    <name type="scientific">Halocynthiibacter halioticoli</name>
    <dbReference type="NCBI Taxonomy" id="2986804"/>
    <lineage>
        <taxon>Bacteria</taxon>
        <taxon>Pseudomonadati</taxon>
        <taxon>Pseudomonadota</taxon>
        <taxon>Alphaproteobacteria</taxon>
        <taxon>Rhodobacterales</taxon>
        <taxon>Paracoccaceae</taxon>
        <taxon>Halocynthiibacter</taxon>
    </lineage>
</organism>
<dbReference type="InterPro" id="IPR037049">
    <property type="entry name" value="DUF1214_C_sf"/>
</dbReference>
<dbReference type="SUPFAM" id="SSF160935">
    <property type="entry name" value="VPA0735-like"/>
    <property type="match status" value="1"/>
</dbReference>
<dbReference type="RefSeq" id="WP_263952899.1">
    <property type="nucleotide sequence ID" value="NZ_JAOYFC010000001.1"/>
</dbReference>
<dbReference type="Pfam" id="PF06742">
    <property type="entry name" value="DUF1214"/>
    <property type="match status" value="1"/>
</dbReference>
<evidence type="ECO:0000313" key="4">
    <source>
        <dbReference type="EMBL" id="MCV6824077.1"/>
    </source>
</evidence>
<dbReference type="Pfam" id="PF06863">
    <property type="entry name" value="DUF1254"/>
    <property type="match status" value="1"/>
</dbReference>
<evidence type="ECO:0000259" key="2">
    <source>
        <dbReference type="Pfam" id="PF06742"/>
    </source>
</evidence>
<feature type="domain" description="DUF1214" evidence="2">
    <location>
        <begin position="242"/>
        <end position="315"/>
    </location>
</feature>
<evidence type="ECO:0000313" key="5">
    <source>
        <dbReference type="Proteomes" id="UP001208041"/>
    </source>
</evidence>
<dbReference type="InterPro" id="IPR010679">
    <property type="entry name" value="DUF1254"/>
</dbReference>
<keyword evidence="1" id="KW-0732">Signal</keyword>